<dbReference type="RefSeq" id="WP_117731229.1">
    <property type="nucleotide sequence ID" value="NZ_CP027116.1"/>
</dbReference>
<dbReference type="Proteomes" id="UP000264960">
    <property type="component" value="Chromosome"/>
</dbReference>
<evidence type="ECO:0000259" key="1">
    <source>
        <dbReference type="Pfam" id="PF05709"/>
    </source>
</evidence>
<dbReference type="EMBL" id="CP027116">
    <property type="protein sequence ID" value="AVM24889.1"/>
    <property type="molecule type" value="Genomic_DNA"/>
</dbReference>
<reference evidence="2 3" key="1">
    <citation type="submission" date="2018-02" db="EMBL/GenBank/DDBJ databases">
        <title>The complete genome of two Bacillus pumilus strains from Cuatro Cienegas, Coahuila, Mexico.</title>
        <authorList>
            <person name="Zarza E."/>
            <person name="Alcaraz L.D."/>
            <person name="Aguilar-Salinas B."/>
            <person name="Islas A."/>
            <person name="Olmedo-Alvarez G."/>
        </authorList>
    </citation>
    <scope>NUCLEOTIDE SEQUENCE [LARGE SCALE GENOMIC DNA]</scope>
    <source>
        <strain evidence="2 3">145</strain>
    </source>
</reference>
<feature type="domain" description="Siphovirus-type tail component RIFT-related" evidence="1">
    <location>
        <begin position="18"/>
        <end position="124"/>
    </location>
</feature>
<evidence type="ECO:0000313" key="2">
    <source>
        <dbReference type="EMBL" id="AVM24889.1"/>
    </source>
</evidence>
<evidence type="ECO:0000313" key="3">
    <source>
        <dbReference type="Proteomes" id="UP000264960"/>
    </source>
</evidence>
<dbReference type="Pfam" id="PF05709">
    <property type="entry name" value="Sipho_tail"/>
    <property type="match status" value="1"/>
</dbReference>
<dbReference type="Gene3D" id="2.40.30.200">
    <property type="match status" value="1"/>
</dbReference>
<accession>A0AAD0HPV6</accession>
<organism evidence="2 3">
    <name type="scientific">Bacillus pumilus</name>
    <name type="common">Bacillus mesentericus</name>
    <dbReference type="NCBI Taxonomy" id="1408"/>
    <lineage>
        <taxon>Bacteria</taxon>
        <taxon>Bacillati</taxon>
        <taxon>Bacillota</taxon>
        <taxon>Bacilli</taxon>
        <taxon>Bacillales</taxon>
        <taxon>Bacillaceae</taxon>
        <taxon>Bacillus</taxon>
    </lineage>
</organism>
<proteinExistence type="predicted"/>
<dbReference type="AlphaFoldDB" id="A0AAD0HPV6"/>
<name>A0AAD0HPV6_BACPU</name>
<sequence>MHLSIFKDGKWIDTRSVGLDVLSFRKSSLSVKNEYESVEGKNGMIPAGTTWEGRDLTADFLIRANDHVDLVLFIDELMTLFTTKEEMGLVDSRSPGKVWFVKVDSTFTPEFVDLSTGKFTINFKSSKPWCRSIGRTYPAIDFENTEWQGLVTEPLTYKSKSKRFRIFNGGVQVDPREMPLDIVFKGASSNLQIINSTTGDLFTYKGTTKANDELHLAGIRHLKNGISIFAETNRKRITLAPGWNDIEIKGTSGAIETSFDFHFWYV</sequence>
<dbReference type="InterPro" id="IPR008841">
    <property type="entry name" value="Siphovirus-type_tail_N"/>
</dbReference>
<protein>
    <submittedName>
        <fullName evidence="2">Phage tail family protein</fullName>
    </submittedName>
</protein>
<gene>
    <name evidence="2" type="ORF">C5695_13940</name>
</gene>